<evidence type="ECO:0000313" key="4">
    <source>
        <dbReference type="Proteomes" id="UP001231924"/>
    </source>
</evidence>
<name>A0ABT7MAX0_9PSEU</name>
<dbReference type="Gene3D" id="3.10.350.10">
    <property type="entry name" value="LysM domain"/>
    <property type="match status" value="1"/>
</dbReference>
<dbReference type="Proteomes" id="UP001231924">
    <property type="component" value="Unassembled WGS sequence"/>
</dbReference>
<dbReference type="InterPro" id="IPR036779">
    <property type="entry name" value="LysM_dom_sf"/>
</dbReference>
<feature type="domain" description="LysM" evidence="2">
    <location>
        <begin position="195"/>
        <end position="242"/>
    </location>
</feature>
<comment type="caution">
    <text evidence="3">The sequence shown here is derived from an EMBL/GenBank/DDBJ whole genome shotgun (WGS) entry which is preliminary data.</text>
</comment>
<accession>A0ABT7MAX0</accession>
<proteinExistence type="predicted"/>
<evidence type="ECO:0000313" key="3">
    <source>
        <dbReference type="EMBL" id="MDL5156568.1"/>
    </source>
</evidence>
<dbReference type="Pfam" id="PF19266">
    <property type="entry name" value="CIS_tube"/>
    <property type="match status" value="1"/>
</dbReference>
<reference evidence="3 4" key="1">
    <citation type="submission" date="2023-06" db="EMBL/GenBank/DDBJ databases">
        <title>Actinomycetospora Odt1-22.</title>
        <authorList>
            <person name="Supong K."/>
        </authorList>
    </citation>
    <scope>NUCLEOTIDE SEQUENCE [LARGE SCALE GENOMIC DNA]</scope>
    <source>
        <strain evidence="3 4">Odt1-22</strain>
    </source>
</reference>
<evidence type="ECO:0000259" key="2">
    <source>
        <dbReference type="PROSITE" id="PS51782"/>
    </source>
</evidence>
<sequence length="254" mass="27077">MPLPTVMGAAGAGSATAKRHNSKLEYAHLEIRSPPPGGTRSTPGPVADRVEFQFNPRELTLTKTAKWKRESERSAQKSGAPQFLGAEPAKLSLEMFLDASRSMDDSVVRRVEKLFACCVPTEATRHQQKASPPWVVFRWGALTGFPAHVTTVSARYTLFTPGGLPVRAVCTIALEEMGGEVGGQNPTSGSLSARTAHVLQPGESLAALAHRSYGDPTRWRAIAAANGIDDPMRLPVGRALLVPSLEELAEGGTG</sequence>
<evidence type="ECO:0000256" key="1">
    <source>
        <dbReference type="SAM" id="MobiDB-lite"/>
    </source>
</evidence>
<protein>
    <submittedName>
        <fullName evidence="3">LysM peptidoglycan-binding domain-containing protein</fullName>
    </submittedName>
</protein>
<dbReference type="InterPro" id="IPR018392">
    <property type="entry name" value="LysM"/>
</dbReference>
<gene>
    <name evidence="3" type="ORF">QRT03_11405</name>
</gene>
<dbReference type="EMBL" id="JASVWF010000002">
    <property type="protein sequence ID" value="MDL5156568.1"/>
    <property type="molecule type" value="Genomic_DNA"/>
</dbReference>
<dbReference type="Pfam" id="PF01476">
    <property type="entry name" value="LysM"/>
    <property type="match status" value="1"/>
</dbReference>
<keyword evidence="4" id="KW-1185">Reference proteome</keyword>
<feature type="region of interest" description="Disordered" evidence="1">
    <location>
        <begin position="28"/>
        <end position="47"/>
    </location>
</feature>
<organism evidence="3 4">
    <name type="scientific">Actinomycetospora termitidis</name>
    <dbReference type="NCBI Taxonomy" id="3053470"/>
    <lineage>
        <taxon>Bacteria</taxon>
        <taxon>Bacillati</taxon>
        <taxon>Actinomycetota</taxon>
        <taxon>Actinomycetes</taxon>
        <taxon>Pseudonocardiales</taxon>
        <taxon>Pseudonocardiaceae</taxon>
        <taxon>Actinomycetospora</taxon>
    </lineage>
</organism>
<dbReference type="InterPro" id="IPR045361">
    <property type="entry name" value="CIS_tube_prot_N"/>
</dbReference>
<dbReference type="RefSeq" id="WP_286052869.1">
    <property type="nucleotide sequence ID" value="NZ_JASVWF010000002.1"/>
</dbReference>
<feature type="region of interest" description="Disordered" evidence="1">
    <location>
        <begin position="1"/>
        <end position="23"/>
    </location>
</feature>
<dbReference type="PROSITE" id="PS51782">
    <property type="entry name" value="LYSM"/>
    <property type="match status" value="1"/>
</dbReference>